<dbReference type="Pfam" id="PF12697">
    <property type="entry name" value="Abhydrolase_6"/>
    <property type="match status" value="1"/>
</dbReference>
<dbReference type="EMBL" id="VFPA01000004">
    <property type="protein sequence ID" value="TQM06023.1"/>
    <property type="molecule type" value="Genomic_DNA"/>
</dbReference>
<dbReference type="PANTHER" id="PTHR43265:SF1">
    <property type="entry name" value="ESTERASE ESTD"/>
    <property type="match status" value="1"/>
</dbReference>
<accession>A0A543D9K9</accession>
<dbReference type="InterPro" id="IPR029058">
    <property type="entry name" value="AB_hydrolase_fold"/>
</dbReference>
<dbReference type="Proteomes" id="UP000315677">
    <property type="component" value="Unassembled WGS sequence"/>
</dbReference>
<name>A0A543D9K9_9PSEU</name>
<gene>
    <name evidence="2" type="ORF">FB558_6256</name>
</gene>
<keyword evidence="2" id="KW-0378">Hydrolase</keyword>
<evidence type="ECO:0000259" key="1">
    <source>
        <dbReference type="Pfam" id="PF12697"/>
    </source>
</evidence>
<comment type="caution">
    <text evidence="2">The sequence shown here is derived from an EMBL/GenBank/DDBJ whole genome shotgun (WGS) entry which is preliminary data.</text>
</comment>
<dbReference type="PANTHER" id="PTHR43265">
    <property type="entry name" value="ESTERASE ESTD"/>
    <property type="match status" value="1"/>
</dbReference>
<evidence type="ECO:0000313" key="2">
    <source>
        <dbReference type="EMBL" id="TQM06023.1"/>
    </source>
</evidence>
<evidence type="ECO:0000313" key="3">
    <source>
        <dbReference type="Proteomes" id="UP000315677"/>
    </source>
</evidence>
<organism evidence="2 3">
    <name type="scientific">Pseudonocardia kunmingensis</name>
    <dbReference type="NCBI Taxonomy" id="630975"/>
    <lineage>
        <taxon>Bacteria</taxon>
        <taxon>Bacillati</taxon>
        <taxon>Actinomycetota</taxon>
        <taxon>Actinomycetes</taxon>
        <taxon>Pseudonocardiales</taxon>
        <taxon>Pseudonocardiaceae</taxon>
        <taxon>Pseudonocardia</taxon>
    </lineage>
</organism>
<keyword evidence="3" id="KW-1185">Reference proteome</keyword>
<dbReference type="InterPro" id="IPR053145">
    <property type="entry name" value="AB_hydrolase_Est10"/>
</dbReference>
<dbReference type="SUPFAM" id="SSF53474">
    <property type="entry name" value="alpha/beta-Hydrolases"/>
    <property type="match status" value="1"/>
</dbReference>
<dbReference type="RefSeq" id="WP_246106881.1">
    <property type="nucleotide sequence ID" value="NZ_VFPA01000004.1"/>
</dbReference>
<proteinExistence type="predicted"/>
<feature type="domain" description="AB hydrolase-1" evidence="1">
    <location>
        <begin position="27"/>
        <end position="242"/>
    </location>
</feature>
<reference evidence="2 3" key="1">
    <citation type="submission" date="2019-06" db="EMBL/GenBank/DDBJ databases">
        <title>Sequencing the genomes of 1000 actinobacteria strains.</title>
        <authorList>
            <person name="Klenk H.-P."/>
        </authorList>
    </citation>
    <scope>NUCLEOTIDE SEQUENCE [LARGE SCALE GENOMIC DNA]</scope>
    <source>
        <strain evidence="2 3">DSM 45301</strain>
    </source>
</reference>
<sequence>MTTRLISLDGTVLAADIVLPSGASRGVVLVHGGGVNRHEGGFFDRLAGGLARAGLASLRLDLRGHGESQGRQEDLTLAGVGNDVRAAVGELATRISAERVSVLGASFSGGVCASVAARYRDLVDRLVMINPLLDYKKRFIDDKDYWNDDRIDREAADKLAADRFIAHSPTFRLGAALLNEVFWWDTRADLPQITAPTLVVHGTKDTFIPIDSSRSAMQELVCTSQLIELDGAQHGLALHDDPRYENPQTQRWQSEAISLVSRWLTG</sequence>
<dbReference type="Gene3D" id="3.40.50.1820">
    <property type="entry name" value="alpha/beta hydrolase"/>
    <property type="match status" value="1"/>
</dbReference>
<dbReference type="GO" id="GO:0052689">
    <property type="term" value="F:carboxylic ester hydrolase activity"/>
    <property type="evidence" value="ECO:0007669"/>
    <property type="project" value="TreeGrafter"/>
</dbReference>
<dbReference type="AlphaFoldDB" id="A0A543D9K9"/>
<dbReference type="InterPro" id="IPR000073">
    <property type="entry name" value="AB_hydrolase_1"/>
</dbReference>
<protein>
    <submittedName>
        <fullName evidence="2">Alpha-beta hydrolase superfamily lysophospholipase</fullName>
    </submittedName>
</protein>